<accession>A0A0B0NC71</accession>
<evidence type="ECO:0000313" key="1">
    <source>
        <dbReference type="EMBL" id="KHG09384.1"/>
    </source>
</evidence>
<dbReference type="AlphaFoldDB" id="A0A0B0NC71"/>
<dbReference type="Proteomes" id="UP000032142">
    <property type="component" value="Unassembled WGS sequence"/>
</dbReference>
<evidence type="ECO:0000313" key="2">
    <source>
        <dbReference type="Proteomes" id="UP000032142"/>
    </source>
</evidence>
<protein>
    <submittedName>
        <fullName evidence="1">Uncharacterized protein</fullName>
    </submittedName>
</protein>
<keyword evidence="2" id="KW-1185">Reference proteome</keyword>
<reference evidence="2" key="1">
    <citation type="submission" date="2014-09" db="EMBL/GenBank/DDBJ databases">
        <authorList>
            <person name="Mudge J."/>
            <person name="Ramaraj T."/>
            <person name="Lindquist I.E."/>
            <person name="Bharti A.K."/>
            <person name="Sundararajan A."/>
            <person name="Cameron C.T."/>
            <person name="Woodward J.E."/>
            <person name="May G.D."/>
            <person name="Brubaker C."/>
            <person name="Broadhvest J."/>
            <person name="Wilkins T.A."/>
        </authorList>
    </citation>
    <scope>NUCLEOTIDE SEQUENCE</scope>
    <source>
        <strain evidence="2">cv. AKA8401</strain>
    </source>
</reference>
<gene>
    <name evidence="1" type="ORF">F383_12664</name>
</gene>
<dbReference type="EMBL" id="KN390634">
    <property type="protein sequence ID" value="KHG09384.1"/>
    <property type="molecule type" value="Genomic_DNA"/>
</dbReference>
<sequence length="38" mass="4461">MKRLLRVIVLLILRTLIIELSLNNTCLPKVKLKLKFRG</sequence>
<organism evidence="1 2">
    <name type="scientific">Gossypium arboreum</name>
    <name type="common">Tree cotton</name>
    <name type="synonym">Gossypium nanking</name>
    <dbReference type="NCBI Taxonomy" id="29729"/>
    <lineage>
        <taxon>Eukaryota</taxon>
        <taxon>Viridiplantae</taxon>
        <taxon>Streptophyta</taxon>
        <taxon>Embryophyta</taxon>
        <taxon>Tracheophyta</taxon>
        <taxon>Spermatophyta</taxon>
        <taxon>Magnoliopsida</taxon>
        <taxon>eudicotyledons</taxon>
        <taxon>Gunneridae</taxon>
        <taxon>Pentapetalae</taxon>
        <taxon>rosids</taxon>
        <taxon>malvids</taxon>
        <taxon>Malvales</taxon>
        <taxon>Malvaceae</taxon>
        <taxon>Malvoideae</taxon>
        <taxon>Gossypium</taxon>
    </lineage>
</organism>
<proteinExistence type="predicted"/>
<name>A0A0B0NC71_GOSAR</name>